<feature type="compositionally biased region" description="Polar residues" evidence="7">
    <location>
        <begin position="71"/>
        <end position="103"/>
    </location>
</feature>
<proteinExistence type="inferred from homology"/>
<dbReference type="eggNOG" id="KOG4760">
    <property type="taxonomic scope" value="Eukaryota"/>
</dbReference>
<evidence type="ECO:0000256" key="7">
    <source>
        <dbReference type="SAM" id="MobiDB-lite"/>
    </source>
</evidence>
<evidence type="ECO:0000313" key="9">
    <source>
        <dbReference type="Proteomes" id="UP000018144"/>
    </source>
</evidence>
<dbReference type="PANTHER" id="PTHR14464:SF4">
    <property type="entry name" value="EXONUCLEASE V"/>
    <property type="match status" value="1"/>
</dbReference>
<dbReference type="PANTHER" id="PTHR14464">
    <property type="entry name" value="EXONUCLEASE V"/>
    <property type="match status" value="1"/>
</dbReference>
<evidence type="ECO:0000256" key="2">
    <source>
        <dbReference type="ARBA" id="ARBA00009797"/>
    </source>
</evidence>
<dbReference type="Pfam" id="PF09810">
    <property type="entry name" value="Exo5"/>
    <property type="match status" value="1"/>
</dbReference>
<evidence type="ECO:0000256" key="1">
    <source>
        <dbReference type="ARBA" id="ARBA00001966"/>
    </source>
</evidence>
<keyword evidence="5" id="KW-0540">Nuclease</keyword>
<evidence type="ECO:0000256" key="3">
    <source>
        <dbReference type="ARBA" id="ARBA00011245"/>
    </source>
</evidence>
<name>U4KU87_PYROM</name>
<feature type="compositionally biased region" description="Polar residues" evidence="7">
    <location>
        <begin position="32"/>
        <end position="47"/>
    </location>
</feature>
<dbReference type="GO" id="GO:0045145">
    <property type="term" value="F:single-stranded DNA 5'-3' DNA exonuclease activity"/>
    <property type="evidence" value="ECO:0007669"/>
    <property type="project" value="InterPro"/>
</dbReference>
<keyword evidence="4" id="KW-0408">Iron</keyword>
<organism evidence="8 9">
    <name type="scientific">Pyronema omphalodes (strain CBS 100304)</name>
    <name type="common">Pyronema confluens</name>
    <dbReference type="NCBI Taxonomy" id="1076935"/>
    <lineage>
        <taxon>Eukaryota</taxon>
        <taxon>Fungi</taxon>
        <taxon>Dikarya</taxon>
        <taxon>Ascomycota</taxon>
        <taxon>Pezizomycotina</taxon>
        <taxon>Pezizomycetes</taxon>
        <taxon>Pezizales</taxon>
        <taxon>Pyronemataceae</taxon>
        <taxon>Pyronema</taxon>
    </lineage>
</organism>
<dbReference type="GO" id="GO:0005634">
    <property type="term" value="C:nucleus"/>
    <property type="evidence" value="ECO:0007669"/>
    <property type="project" value="TreeGrafter"/>
</dbReference>
<keyword evidence="4" id="KW-0479">Metal-binding</keyword>
<dbReference type="GO" id="GO:0005739">
    <property type="term" value="C:mitochondrion"/>
    <property type="evidence" value="ECO:0007669"/>
    <property type="project" value="TreeGrafter"/>
</dbReference>
<dbReference type="GO" id="GO:0036297">
    <property type="term" value="P:interstrand cross-link repair"/>
    <property type="evidence" value="ECO:0007669"/>
    <property type="project" value="TreeGrafter"/>
</dbReference>
<keyword evidence="9" id="KW-1185">Reference proteome</keyword>
<feature type="region of interest" description="Disordered" evidence="7">
    <location>
        <begin position="32"/>
        <end position="56"/>
    </location>
</feature>
<evidence type="ECO:0000313" key="8">
    <source>
        <dbReference type="EMBL" id="CCX04512.1"/>
    </source>
</evidence>
<sequence length="518" mass="58922">MATRDDHDSDYGSDIEITNELEELLQSYSTSISRTKTNNAASSSRRVSTPPEAIDKSAIIDKCSDSTRLESSTRTATLSPLRQTYDNEASPTQGPINIILTTEDTPKISPELSQPPGLDADAPAEASPYERFRSKKKYLSVSDLVGLIWCEQQYEYQLSVGWKTVTPEMTRGTAVHKALEEQVHTAVEVEIETKEDRWGLRLFNMRQGMRSLVTAGVTRELPIFGWFDDVFVFGVIDEVSYKNPKERVTEVGISDTTMKGENWVFSQMEGEIKVDYEAYHPAEKGQREAYVSDTKTRRSRSFPTKSQSHQTALQMMIYRHLLTDIWNGGLKFEELLKHFELDGEAKFSDGFIAQIAGLETEEGFLEELLRNNNLRGMMEILQKEMKEAIDSVGTEMGVSYLSQSDGGLIGFKAIEYEENVLMEYIKESLKWWRGQRETVGVEIEDAWKCQRCEFSEDCTWRLEKLRHCTHSWKKTKYLDARKAKHKKLVKAKNGQGAFNEFGPYAASYSPAILSSPKS</sequence>
<evidence type="ECO:0000256" key="6">
    <source>
        <dbReference type="ARBA" id="ARBA00022839"/>
    </source>
</evidence>
<comment type="subunit">
    <text evidence="3">Monomer.</text>
</comment>
<keyword evidence="6" id="KW-0269">Exonuclease</keyword>
<gene>
    <name evidence="8" type="ORF">PCON_02588</name>
</gene>
<dbReference type="InterPro" id="IPR019190">
    <property type="entry name" value="EXOV"/>
</dbReference>
<keyword evidence="6" id="KW-0378">Hydrolase</keyword>
<evidence type="ECO:0000256" key="5">
    <source>
        <dbReference type="ARBA" id="ARBA00022722"/>
    </source>
</evidence>
<dbReference type="Gene3D" id="3.90.320.10">
    <property type="match status" value="1"/>
</dbReference>
<dbReference type="EMBL" id="HF935207">
    <property type="protein sequence ID" value="CCX04512.1"/>
    <property type="molecule type" value="Genomic_DNA"/>
</dbReference>
<keyword evidence="4" id="KW-0411">Iron-sulfur</keyword>
<dbReference type="AlphaFoldDB" id="U4KU87"/>
<comment type="similarity">
    <text evidence="2">Belongs to the EXO5 family.</text>
</comment>
<feature type="region of interest" description="Disordered" evidence="7">
    <location>
        <begin position="71"/>
        <end position="126"/>
    </location>
</feature>
<accession>U4KU87</accession>
<dbReference type="Proteomes" id="UP000018144">
    <property type="component" value="Unassembled WGS sequence"/>
</dbReference>
<dbReference type="InterPro" id="IPR011604">
    <property type="entry name" value="PDDEXK-like_dom_sf"/>
</dbReference>
<reference evidence="8 9" key="1">
    <citation type="journal article" date="2013" name="PLoS Genet.">
        <title>The genome and development-dependent transcriptomes of Pyronema confluens: a window into fungal evolution.</title>
        <authorList>
            <person name="Traeger S."/>
            <person name="Altegoer F."/>
            <person name="Freitag M."/>
            <person name="Gabaldon T."/>
            <person name="Kempken F."/>
            <person name="Kumar A."/>
            <person name="Marcet-Houben M."/>
            <person name="Poggeler S."/>
            <person name="Stajich J.E."/>
            <person name="Nowrousian M."/>
        </authorList>
    </citation>
    <scope>NUCLEOTIDE SEQUENCE [LARGE SCALE GENOMIC DNA]</scope>
    <source>
        <strain evidence="9">CBS 100304</strain>
        <tissue evidence="8">Vegetative mycelium</tissue>
    </source>
</reference>
<evidence type="ECO:0000256" key="4">
    <source>
        <dbReference type="ARBA" id="ARBA00022485"/>
    </source>
</evidence>
<dbReference type="GO" id="GO:0051539">
    <property type="term" value="F:4 iron, 4 sulfur cluster binding"/>
    <property type="evidence" value="ECO:0007669"/>
    <property type="project" value="UniProtKB-KW"/>
</dbReference>
<keyword evidence="4" id="KW-0004">4Fe-4S</keyword>
<dbReference type="OMA" id="EEMAWWK"/>
<comment type="cofactor">
    <cofactor evidence="1">
        <name>[4Fe-4S] cluster</name>
        <dbReference type="ChEBI" id="CHEBI:49883"/>
    </cofactor>
</comment>
<protein>
    <submittedName>
        <fullName evidence="8">Similar to Uncharacterized protein C685.02 acc. no. Q9Y7L4</fullName>
    </submittedName>
</protein>
<dbReference type="OrthoDB" id="354769at2759"/>